<dbReference type="InterPro" id="IPR018062">
    <property type="entry name" value="HTH_AraC-typ_CS"/>
</dbReference>
<name>A0A5M9R447_9GAMM</name>
<dbReference type="Gene3D" id="1.10.10.60">
    <property type="entry name" value="Homeodomain-like"/>
    <property type="match status" value="2"/>
</dbReference>
<evidence type="ECO:0000256" key="3">
    <source>
        <dbReference type="ARBA" id="ARBA00023163"/>
    </source>
</evidence>
<keyword evidence="2" id="KW-0238">DNA-binding</keyword>
<dbReference type="GO" id="GO:0003700">
    <property type="term" value="F:DNA-binding transcription factor activity"/>
    <property type="evidence" value="ECO:0007669"/>
    <property type="project" value="InterPro"/>
</dbReference>
<dbReference type="RefSeq" id="WP_150384964.1">
    <property type="nucleotide sequence ID" value="NZ_BAAAFS010000003.1"/>
</dbReference>
<accession>A0A5M9R447</accession>
<keyword evidence="3" id="KW-0804">Transcription</keyword>
<dbReference type="PANTHER" id="PTHR47504">
    <property type="entry name" value="RIGHT ORIGIN-BINDING PROTEIN"/>
    <property type="match status" value="1"/>
</dbReference>
<dbReference type="PANTHER" id="PTHR47504:SF5">
    <property type="entry name" value="RIGHT ORIGIN-BINDING PROTEIN"/>
    <property type="match status" value="1"/>
</dbReference>
<dbReference type="AlphaFoldDB" id="A0A5M9R447"/>
<comment type="caution">
    <text evidence="5">The sequence shown here is derived from an EMBL/GenBank/DDBJ whole genome shotgun (WGS) entry which is preliminary data.</text>
</comment>
<dbReference type="PRINTS" id="PR00032">
    <property type="entry name" value="HTHARAC"/>
</dbReference>
<proteinExistence type="predicted"/>
<dbReference type="InterPro" id="IPR020449">
    <property type="entry name" value="Tscrpt_reg_AraC-type_HTH"/>
</dbReference>
<feature type="domain" description="HTH araC/xylS-type" evidence="4">
    <location>
        <begin position="13"/>
        <end position="111"/>
    </location>
</feature>
<dbReference type="InterPro" id="IPR050959">
    <property type="entry name" value="MarA-like"/>
</dbReference>
<dbReference type="InterPro" id="IPR009057">
    <property type="entry name" value="Homeodomain-like_sf"/>
</dbReference>
<reference evidence="5 6" key="1">
    <citation type="submission" date="2019-09" db="EMBL/GenBank/DDBJ databases">
        <title>Draft genome sequence of various Type strains from the CCUG.</title>
        <authorList>
            <person name="Pineiro-Iglesias B."/>
            <person name="Tunovic T."/>
            <person name="Unosson C."/>
            <person name="Inganas E."/>
            <person name="Ohlen M."/>
            <person name="Cardew S."/>
            <person name="Jensie-Markopoulos S."/>
            <person name="Salva-Serra F."/>
            <person name="Jaen-Luchoro D."/>
            <person name="Karlsson R."/>
            <person name="Svensson-Stadler L."/>
            <person name="Chun J."/>
            <person name="Moore E."/>
        </authorList>
    </citation>
    <scope>NUCLEOTIDE SEQUENCE [LARGE SCALE GENOMIC DNA]</scope>
    <source>
        <strain evidence="5 6">CCUG 53682T</strain>
    </source>
</reference>
<dbReference type="Proteomes" id="UP000322181">
    <property type="component" value="Unassembled WGS sequence"/>
</dbReference>
<sequence>MKKNNSLIRATIQSIIEWIESNISNPMPIKVLSDKSGYSAGHFQKSFKKITGMTPKVYITYRKMIIAKELLAETHSSITEITMYLGYAQQPTFSKVFREYYRITPTQYRQNTQTVCAQE</sequence>
<dbReference type="InterPro" id="IPR018060">
    <property type="entry name" value="HTH_AraC"/>
</dbReference>
<evidence type="ECO:0000259" key="4">
    <source>
        <dbReference type="PROSITE" id="PS01124"/>
    </source>
</evidence>
<evidence type="ECO:0000313" key="5">
    <source>
        <dbReference type="EMBL" id="KAA8714666.1"/>
    </source>
</evidence>
<protein>
    <submittedName>
        <fullName evidence="5">Helix-turn-helix transcriptional regulator</fullName>
    </submittedName>
</protein>
<dbReference type="GO" id="GO:0043565">
    <property type="term" value="F:sequence-specific DNA binding"/>
    <property type="evidence" value="ECO:0007669"/>
    <property type="project" value="InterPro"/>
</dbReference>
<evidence type="ECO:0000313" key="6">
    <source>
        <dbReference type="Proteomes" id="UP000322181"/>
    </source>
</evidence>
<gene>
    <name evidence="5" type="ORF">F4V73_12525</name>
</gene>
<dbReference type="SMART" id="SM00342">
    <property type="entry name" value="HTH_ARAC"/>
    <property type="match status" value="1"/>
</dbReference>
<organism evidence="5 6">
    <name type="scientific">Morganella psychrotolerans</name>
    <dbReference type="NCBI Taxonomy" id="368603"/>
    <lineage>
        <taxon>Bacteria</taxon>
        <taxon>Pseudomonadati</taxon>
        <taxon>Pseudomonadota</taxon>
        <taxon>Gammaproteobacteria</taxon>
        <taxon>Enterobacterales</taxon>
        <taxon>Morganellaceae</taxon>
        <taxon>Morganella</taxon>
    </lineage>
</organism>
<dbReference type="Pfam" id="PF12833">
    <property type="entry name" value="HTH_18"/>
    <property type="match status" value="1"/>
</dbReference>
<dbReference type="PROSITE" id="PS00041">
    <property type="entry name" value="HTH_ARAC_FAMILY_1"/>
    <property type="match status" value="1"/>
</dbReference>
<dbReference type="SUPFAM" id="SSF46689">
    <property type="entry name" value="Homeodomain-like"/>
    <property type="match status" value="2"/>
</dbReference>
<dbReference type="EMBL" id="VXKB01000003">
    <property type="protein sequence ID" value="KAA8714666.1"/>
    <property type="molecule type" value="Genomic_DNA"/>
</dbReference>
<keyword evidence="1" id="KW-0805">Transcription regulation</keyword>
<evidence type="ECO:0000256" key="1">
    <source>
        <dbReference type="ARBA" id="ARBA00023015"/>
    </source>
</evidence>
<dbReference type="PROSITE" id="PS01124">
    <property type="entry name" value="HTH_ARAC_FAMILY_2"/>
    <property type="match status" value="1"/>
</dbReference>
<evidence type="ECO:0000256" key="2">
    <source>
        <dbReference type="ARBA" id="ARBA00023125"/>
    </source>
</evidence>